<feature type="transmembrane region" description="Helical" evidence="7">
    <location>
        <begin position="74"/>
        <end position="95"/>
    </location>
</feature>
<name>A0ABP3Y4T3_9FLAO</name>
<evidence type="ECO:0000313" key="10">
    <source>
        <dbReference type="Proteomes" id="UP001501126"/>
    </source>
</evidence>
<evidence type="ECO:0000256" key="1">
    <source>
        <dbReference type="ARBA" id="ARBA00004141"/>
    </source>
</evidence>
<organism evidence="9 10">
    <name type="scientific">Wandonia haliotis</name>
    <dbReference type="NCBI Taxonomy" id="574963"/>
    <lineage>
        <taxon>Bacteria</taxon>
        <taxon>Pseudomonadati</taxon>
        <taxon>Bacteroidota</taxon>
        <taxon>Flavobacteriia</taxon>
        <taxon>Flavobacteriales</taxon>
        <taxon>Crocinitomicaceae</taxon>
        <taxon>Wandonia</taxon>
    </lineage>
</organism>
<dbReference type="PANTHER" id="PTHR30576:SF0">
    <property type="entry name" value="UNDECAPRENYL-PHOSPHATE N-ACETYLGALACTOSAMINYL 1-PHOSPHATE TRANSFERASE-RELATED"/>
    <property type="match status" value="1"/>
</dbReference>
<evidence type="ECO:0000256" key="6">
    <source>
        <dbReference type="ARBA" id="ARBA00023136"/>
    </source>
</evidence>
<evidence type="ECO:0000259" key="8">
    <source>
        <dbReference type="Pfam" id="PF02397"/>
    </source>
</evidence>
<dbReference type="InterPro" id="IPR017475">
    <property type="entry name" value="EPS_sugar_tfrase"/>
</dbReference>
<comment type="subcellular location">
    <subcellularLocation>
        <location evidence="1">Membrane</location>
        <topology evidence="1">Multi-pass membrane protein</topology>
    </subcellularLocation>
</comment>
<comment type="similarity">
    <text evidence="2">Belongs to the bacterial sugar transferase family.</text>
</comment>
<proteinExistence type="inferred from homology"/>
<evidence type="ECO:0000256" key="3">
    <source>
        <dbReference type="ARBA" id="ARBA00022679"/>
    </source>
</evidence>
<accession>A0ABP3Y4T3</accession>
<reference evidence="10" key="1">
    <citation type="journal article" date="2019" name="Int. J. Syst. Evol. Microbiol.">
        <title>The Global Catalogue of Microorganisms (GCM) 10K type strain sequencing project: providing services to taxonomists for standard genome sequencing and annotation.</title>
        <authorList>
            <consortium name="The Broad Institute Genomics Platform"/>
            <consortium name="The Broad Institute Genome Sequencing Center for Infectious Disease"/>
            <person name="Wu L."/>
            <person name="Ma J."/>
        </authorList>
    </citation>
    <scope>NUCLEOTIDE SEQUENCE [LARGE SCALE GENOMIC DNA]</scope>
    <source>
        <strain evidence="10">JCM 16083</strain>
    </source>
</reference>
<evidence type="ECO:0000256" key="5">
    <source>
        <dbReference type="ARBA" id="ARBA00022989"/>
    </source>
</evidence>
<comment type="caution">
    <text evidence="9">The sequence shown here is derived from an EMBL/GenBank/DDBJ whole genome shotgun (WGS) entry which is preliminary data.</text>
</comment>
<keyword evidence="6 7" id="KW-0472">Membrane</keyword>
<dbReference type="NCBIfam" id="TIGR03025">
    <property type="entry name" value="EPS_sugtrans"/>
    <property type="match status" value="1"/>
</dbReference>
<keyword evidence="4 7" id="KW-0812">Transmembrane</keyword>
<keyword evidence="10" id="KW-1185">Reference proteome</keyword>
<dbReference type="RefSeq" id="WP_343786820.1">
    <property type="nucleotide sequence ID" value="NZ_BAAAFH010000011.1"/>
</dbReference>
<feature type="transmembrane region" description="Helical" evidence="7">
    <location>
        <begin position="43"/>
        <end position="62"/>
    </location>
</feature>
<evidence type="ECO:0000256" key="4">
    <source>
        <dbReference type="ARBA" id="ARBA00022692"/>
    </source>
</evidence>
<dbReference type="InterPro" id="IPR003362">
    <property type="entry name" value="Bact_transf"/>
</dbReference>
<dbReference type="PANTHER" id="PTHR30576">
    <property type="entry name" value="COLANIC BIOSYNTHESIS UDP-GLUCOSE LIPID CARRIER TRANSFERASE"/>
    <property type="match status" value="1"/>
</dbReference>
<dbReference type="Gene3D" id="3.40.50.720">
    <property type="entry name" value="NAD(P)-binding Rossmann-like Domain"/>
    <property type="match status" value="1"/>
</dbReference>
<sequence>MITRYPALFMVLTDYCSAALAWAAFYYFRKIQIEQAEFSTNPTFWLGSIVIPLFWILLYYIIGTYQNVIRQHRFKILSQTFTATLTGSIGLFFALLLDDDIYSYQFYYKSILGLFAIHFICTIIPRYILTSYFVRRIQTRKVGFKTLLIGGSEKAVQIYEELEALPKSMGNSFVGFVNLNGIDTVLEEKLPYFGHVKQIEQVIREQEIEEVIIALDRSEHEKLKGIISILSGYPVRIKLIPDMYDIISGSVRMNNIFGALLLEVNSEFMPFWQQALKRIFDIVLSLIAFILLIPLYIVLSIAVLTSSKGPIFFLQERVGKDGIPFKIIKFRTMYTDAESKGPQLSSSNDPRITPVGRIMRKLRLDEFPQFINVIKGDMSLVGPRPERQFYIDQIVQKEPQFMQLTKVRPGITSWGQVKYGYAENVDQMLQRMKYDLLYLKNMSLALDFKIMLYTILIVVKAKGK</sequence>
<dbReference type="EMBL" id="BAAAFH010000011">
    <property type="protein sequence ID" value="GAA0875391.1"/>
    <property type="molecule type" value="Genomic_DNA"/>
</dbReference>
<evidence type="ECO:0000256" key="2">
    <source>
        <dbReference type="ARBA" id="ARBA00006464"/>
    </source>
</evidence>
<feature type="transmembrane region" description="Helical" evidence="7">
    <location>
        <begin position="279"/>
        <end position="304"/>
    </location>
</feature>
<evidence type="ECO:0000256" key="7">
    <source>
        <dbReference type="SAM" id="Phobius"/>
    </source>
</evidence>
<feature type="domain" description="Bacterial sugar transferase" evidence="8">
    <location>
        <begin position="277"/>
        <end position="459"/>
    </location>
</feature>
<dbReference type="Pfam" id="PF13727">
    <property type="entry name" value="CoA_binding_3"/>
    <property type="match status" value="1"/>
</dbReference>
<dbReference type="Pfam" id="PF02397">
    <property type="entry name" value="Bac_transf"/>
    <property type="match status" value="1"/>
</dbReference>
<protein>
    <recommendedName>
        <fullName evidence="8">Bacterial sugar transferase domain-containing protein</fullName>
    </recommendedName>
</protein>
<gene>
    <name evidence="9" type="ORF">GCM10009118_18000</name>
</gene>
<dbReference type="Proteomes" id="UP001501126">
    <property type="component" value="Unassembled WGS sequence"/>
</dbReference>
<keyword evidence="3" id="KW-0808">Transferase</keyword>
<keyword evidence="5 7" id="KW-1133">Transmembrane helix</keyword>
<feature type="transmembrane region" description="Helical" evidence="7">
    <location>
        <begin position="107"/>
        <end position="129"/>
    </location>
</feature>
<feature type="transmembrane region" description="Helical" evidence="7">
    <location>
        <begin position="7"/>
        <end position="28"/>
    </location>
</feature>
<evidence type="ECO:0000313" key="9">
    <source>
        <dbReference type="EMBL" id="GAA0875391.1"/>
    </source>
</evidence>